<sequence>MTRQGWLLAAIALLGAALALLADRWWRRRQEARAYLRGVRYVLSDDPDAAIAALSDAAQLGTPEAVETYLALGALFRRTGDLAHAIRLHRNMLLRPGLEPARRVEVERELAHDYRRGGMLEEALAAYRVLADQGDRAAREGLRDVLVDLGRLAEAAGVQRQLSSRAEDPLLAHLLAAQARGELAADVERGRAAALAAVTAAPRSADALLALAEAQGAAGLAPDAAEAIGAALDEDPGAALLAWPALQAAGVAAALPLVEARLALAPDDAPLHYLRGRVLQRAGRTPEAAAALRRALELDVTGETTLAMRDLLREAEAPAPDELAARHDLLVLALLRKARPVRCARCGAESPVRQWRCRRCGAFESFVAPG</sequence>
<dbReference type="SUPFAM" id="SSF48452">
    <property type="entry name" value="TPR-like"/>
    <property type="match status" value="1"/>
</dbReference>
<evidence type="ECO:0000313" key="4">
    <source>
        <dbReference type="Proteomes" id="UP000503640"/>
    </source>
</evidence>
<dbReference type="EMBL" id="BJTG01000004">
    <property type="protein sequence ID" value="GEJ57203.1"/>
    <property type="molecule type" value="Genomic_DNA"/>
</dbReference>
<dbReference type="GO" id="GO:0046872">
    <property type="term" value="F:metal ion binding"/>
    <property type="evidence" value="ECO:0007669"/>
    <property type="project" value="UniProtKB-KW"/>
</dbReference>
<evidence type="ECO:0000259" key="2">
    <source>
        <dbReference type="Pfam" id="PF18073"/>
    </source>
</evidence>
<protein>
    <recommendedName>
        <fullName evidence="2">LapB rubredoxin metal binding domain-containing protein</fullName>
    </recommendedName>
</protein>
<dbReference type="RefSeq" id="WP_235969549.1">
    <property type="nucleotide sequence ID" value="NZ_BJTG01000004.1"/>
</dbReference>
<feature type="domain" description="LapB rubredoxin metal binding" evidence="2">
    <location>
        <begin position="342"/>
        <end position="367"/>
    </location>
</feature>
<name>A0A7I9VLB7_9BACT</name>
<reference evidence="4" key="1">
    <citation type="journal article" date="2020" name="Appl. Environ. Microbiol.">
        <title>Diazotrophic Anaeromyxobacter Isolates from Soils.</title>
        <authorList>
            <person name="Masuda Y."/>
            <person name="Yamanaka H."/>
            <person name="Xu Z.X."/>
            <person name="Shiratori Y."/>
            <person name="Aono T."/>
            <person name="Amachi S."/>
            <person name="Senoo K."/>
            <person name="Itoh H."/>
        </authorList>
    </citation>
    <scope>NUCLEOTIDE SEQUENCE [LARGE SCALE GENOMIC DNA]</scope>
    <source>
        <strain evidence="4">R267</strain>
    </source>
</reference>
<dbReference type="Gene3D" id="1.25.40.10">
    <property type="entry name" value="Tetratricopeptide repeat domain"/>
    <property type="match status" value="2"/>
</dbReference>
<dbReference type="Pfam" id="PF18073">
    <property type="entry name" value="Zn_ribbon_LapB"/>
    <property type="match status" value="1"/>
</dbReference>
<organism evidence="3 4">
    <name type="scientific">Anaeromyxobacter diazotrophicus</name>
    <dbReference type="NCBI Taxonomy" id="2590199"/>
    <lineage>
        <taxon>Bacteria</taxon>
        <taxon>Pseudomonadati</taxon>
        <taxon>Myxococcota</taxon>
        <taxon>Myxococcia</taxon>
        <taxon>Myxococcales</taxon>
        <taxon>Cystobacterineae</taxon>
        <taxon>Anaeromyxobacteraceae</taxon>
        <taxon>Anaeromyxobacter</taxon>
    </lineage>
</organism>
<comment type="caution">
    <text evidence="3">The sequence shown here is derived from an EMBL/GenBank/DDBJ whole genome shotgun (WGS) entry which is preliminary data.</text>
</comment>
<gene>
    <name evidence="3" type="ORF">AMYX_19440</name>
</gene>
<keyword evidence="4" id="KW-1185">Reference proteome</keyword>
<evidence type="ECO:0000313" key="3">
    <source>
        <dbReference type="EMBL" id="GEJ57203.1"/>
    </source>
</evidence>
<proteinExistence type="predicted"/>
<accession>A0A7I9VLB7</accession>
<dbReference type="InterPro" id="IPR011990">
    <property type="entry name" value="TPR-like_helical_dom_sf"/>
</dbReference>
<keyword evidence="1" id="KW-0479">Metal-binding</keyword>
<evidence type="ECO:0000256" key="1">
    <source>
        <dbReference type="ARBA" id="ARBA00022723"/>
    </source>
</evidence>
<dbReference type="InterPro" id="IPR041166">
    <property type="entry name" value="Rubredoxin_2"/>
</dbReference>
<dbReference type="AlphaFoldDB" id="A0A7I9VLB7"/>
<dbReference type="Proteomes" id="UP000503640">
    <property type="component" value="Unassembled WGS sequence"/>
</dbReference>